<proteinExistence type="inferred from homology"/>
<comment type="similarity">
    <text evidence="3">Belongs to the IFIT family.</text>
</comment>
<keyword evidence="1" id="KW-0677">Repeat</keyword>
<dbReference type="GO" id="GO:0051607">
    <property type="term" value="P:defense response to virus"/>
    <property type="evidence" value="ECO:0007669"/>
    <property type="project" value="TreeGrafter"/>
</dbReference>
<name>A0A3B3XHV7_9TELE</name>
<dbReference type="AlphaFoldDB" id="A0A3B3XHV7"/>
<evidence type="ECO:0000256" key="3">
    <source>
        <dbReference type="ARBA" id="ARBA00038336"/>
    </source>
</evidence>
<sequence>MQPDTVEWQSSYAILSAENLDEKIKKLFADRLEELRSAKERDPGNLCIAALYLEAKAASIKHEARELAEKILERPMNNYCGIDPLLTLYRKHISVNEAVEMATEALRRHPDSRYVKRSAAKCYSNKILSHCSNPDPRRIKEAISLWEEVVAAYPESSLQEKITLADLQAKLDKEKADQIYKELLEQREDLDPAGKQMLYNFYAKHLYFSGNETCRSIEYHMKAAEIQETSKYRQKSLRELEKTLKRNTDPEMCQEIKEFLENLKASESVSQD</sequence>
<evidence type="ECO:0000313" key="4">
    <source>
        <dbReference type="Ensembl" id="ENSPMEP00000014560.1"/>
    </source>
</evidence>
<dbReference type="SUPFAM" id="SSF48452">
    <property type="entry name" value="TPR-like"/>
    <property type="match status" value="1"/>
</dbReference>
<dbReference type="STRING" id="48701.ENSPMEP00000014560"/>
<reference evidence="4" key="1">
    <citation type="submission" date="2025-08" db="UniProtKB">
        <authorList>
            <consortium name="Ensembl"/>
        </authorList>
    </citation>
    <scope>IDENTIFICATION</scope>
</reference>
<dbReference type="Gene3D" id="1.25.40.10">
    <property type="entry name" value="Tetratricopeptide repeat domain"/>
    <property type="match status" value="1"/>
</dbReference>
<accession>A0A3B3XHV7</accession>
<organism evidence="4 5">
    <name type="scientific">Poecilia mexicana</name>
    <dbReference type="NCBI Taxonomy" id="48701"/>
    <lineage>
        <taxon>Eukaryota</taxon>
        <taxon>Metazoa</taxon>
        <taxon>Chordata</taxon>
        <taxon>Craniata</taxon>
        <taxon>Vertebrata</taxon>
        <taxon>Euteleostomi</taxon>
        <taxon>Actinopterygii</taxon>
        <taxon>Neopterygii</taxon>
        <taxon>Teleostei</taxon>
        <taxon>Neoteleostei</taxon>
        <taxon>Acanthomorphata</taxon>
        <taxon>Ovalentaria</taxon>
        <taxon>Atherinomorphae</taxon>
        <taxon>Cyprinodontiformes</taxon>
        <taxon>Poeciliidae</taxon>
        <taxon>Poeciliinae</taxon>
        <taxon>Poecilia</taxon>
    </lineage>
</organism>
<evidence type="ECO:0000256" key="1">
    <source>
        <dbReference type="ARBA" id="ARBA00022737"/>
    </source>
</evidence>
<keyword evidence="5" id="KW-1185">Reference proteome</keyword>
<dbReference type="Ensembl" id="ENSPMET00000022583.1">
    <property type="protein sequence ID" value="ENSPMEP00000014560.1"/>
    <property type="gene ID" value="ENSPMEG00000016947.1"/>
</dbReference>
<dbReference type="PANTHER" id="PTHR10271">
    <property type="entry name" value="INTERFERON-INDUCED PROTEIN WITH TETRATRICOPEPTIDE REPEATS"/>
    <property type="match status" value="1"/>
</dbReference>
<reference evidence="4" key="2">
    <citation type="submission" date="2025-09" db="UniProtKB">
        <authorList>
            <consortium name="Ensembl"/>
        </authorList>
    </citation>
    <scope>IDENTIFICATION</scope>
</reference>
<dbReference type="GO" id="GO:0005829">
    <property type="term" value="C:cytosol"/>
    <property type="evidence" value="ECO:0007669"/>
    <property type="project" value="TreeGrafter"/>
</dbReference>
<evidence type="ECO:0000313" key="5">
    <source>
        <dbReference type="Proteomes" id="UP000261480"/>
    </source>
</evidence>
<keyword evidence="2" id="KW-0802">TPR repeat</keyword>
<dbReference type="InterPro" id="IPR011990">
    <property type="entry name" value="TPR-like_helical_dom_sf"/>
</dbReference>
<dbReference type="PANTHER" id="PTHR10271:SF14">
    <property type="entry name" value="INTERFERON-INDUCED PROTEIN WITH TETRATRICOPEPTIDE REPEATS-RELATED"/>
    <property type="match status" value="1"/>
</dbReference>
<dbReference type="Proteomes" id="UP000261480">
    <property type="component" value="Unplaced"/>
</dbReference>
<evidence type="ECO:0000256" key="2">
    <source>
        <dbReference type="ARBA" id="ARBA00022803"/>
    </source>
</evidence>
<protein>
    <submittedName>
        <fullName evidence="4">Uncharacterized protein</fullName>
    </submittedName>
</protein>